<evidence type="ECO:0000256" key="3">
    <source>
        <dbReference type="ARBA" id="ARBA00023163"/>
    </source>
</evidence>
<dbReference type="InterPro" id="IPR036390">
    <property type="entry name" value="WH_DNA-bd_sf"/>
</dbReference>
<dbReference type="Pfam" id="PF00392">
    <property type="entry name" value="GntR"/>
    <property type="match status" value="1"/>
</dbReference>
<accession>A0ABP9CI10</accession>
<dbReference type="PRINTS" id="PR00035">
    <property type="entry name" value="HTHGNTR"/>
</dbReference>
<proteinExistence type="predicted"/>
<evidence type="ECO:0000256" key="1">
    <source>
        <dbReference type="ARBA" id="ARBA00023015"/>
    </source>
</evidence>
<dbReference type="CDD" id="cd07377">
    <property type="entry name" value="WHTH_GntR"/>
    <property type="match status" value="1"/>
</dbReference>
<dbReference type="PANTHER" id="PTHR43537:SF47">
    <property type="entry name" value="REGULATORY PROTEIN GNTR HTH"/>
    <property type="match status" value="1"/>
</dbReference>
<dbReference type="PANTHER" id="PTHR43537">
    <property type="entry name" value="TRANSCRIPTIONAL REGULATOR, GNTR FAMILY"/>
    <property type="match status" value="1"/>
</dbReference>
<sequence>MMDSLTRVPLSQQAAEALLDAIGSGRWEVGEQLPGELALAGELKVSRSTIREAIRQLAARGVLTSRQGIGVFVTSATPTDGWDRLARLGAIAEVVQVRIAIESRAAALAAAEHDGSDAETIRRALAERNAMAARAAPGELAQADIAFHRAVVAAARNELLLALFDSLRPRLVASMGGLLEIMDVTEHDAHEHTAIVEAIFARRADRAEALTRGHLLGLADALRRRS</sequence>
<dbReference type="Proteomes" id="UP001500839">
    <property type="component" value="Unassembled WGS sequence"/>
</dbReference>
<reference evidence="6" key="1">
    <citation type="journal article" date="2019" name="Int. J. Syst. Evol. Microbiol.">
        <title>The Global Catalogue of Microorganisms (GCM) 10K type strain sequencing project: providing services to taxonomists for standard genome sequencing and annotation.</title>
        <authorList>
            <consortium name="The Broad Institute Genomics Platform"/>
            <consortium name="The Broad Institute Genome Sequencing Center for Infectious Disease"/>
            <person name="Wu L."/>
            <person name="Ma J."/>
        </authorList>
    </citation>
    <scope>NUCLEOTIDE SEQUENCE [LARGE SCALE GENOMIC DNA]</scope>
    <source>
        <strain evidence="6">JCM 18542</strain>
    </source>
</reference>
<keyword evidence="6" id="KW-1185">Reference proteome</keyword>
<dbReference type="EMBL" id="BAABKQ010000001">
    <property type="protein sequence ID" value="GAA4811237.1"/>
    <property type="molecule type" value="Genomic_DNA"/>
</dbReference>
<feature type="domain" description="HTH gntR-type" evidence="4">
    <location>
        <begin position="8"/>
        <end position="76"/>
    </location>
</feature>
<evidence type="ECO:0000313" key="5">
    <source>
        <dbReference type="EMBL" id="GAA4811237.1"/>
    </source>
</evidence>
<comment type="caution">
    <text evidence="5">The sequence shown here is derived from an EMBL/GenBank/DDBJ whole genome shotgun (WGS) entry which is preliminary data.</text>
</comment>
<keyword evidence="2" id="KW-0238">DNA-binding</keyword>
<evidence type="ECO:0000259" key="4">
    <source>
        <dbReference type="PROSITE" id="PS50949"/>
    </source>
</evidence>
<name>A0ABP9CI10_9ACTN</name>
<dbReference type="InterPro" id="IPR000524">
    <property type="entry name" value="Tscrpt_reg_HTH_GntR"/>
</dbReference>
<dbReference type="SMART" id="SM00345">
    <property type="entry name" value="HTH_GNTR"/>
    <property type="match status" value="1"/>
</dbReference>
<dbReference type="InterPro" id="IPR036388">
    <property type="entry name" value="WH-like_DNA-bd_sf"/>
</dbReference>
<dbReference type="PROSITE" id="PS50949">
    <property type="entry name" value="HTH_GNTR"/>
    <property type="match status" value="1"/>
</dbReference>
<keyword evidence="1" id="KW-0805">Transcription regulation</keyword>
<dbReference type="InterPro" id="IPR011711">
    <property type="entry name" value="GntR_C"/>
</dbReference>
<keyword evidence="3" id="KW-0804">Transcription</keyword>
<evidence type="ECO:0000313" key="6">
    <source>
        <dbReference type="Proteomes" id="UP001500839"/>
    </source>
</evidence>
<evidence type="ECO:0000256" key="2">
    <source>
        <dbReference type="ARBA" id="ARBA00023125"/>
    </source>
</evidence>
<protein>
    <submittedName>
        <fullName evidence="5">FCD domain-containing protein</fullName>
    </submittedName>
</protein>
<dbReference type="Gene3D" id="1.10.10.10">
    <property type="entry name" value="Winged helix-like DNA-binding domain superfamily/Winged helix DNA-binding domain"/>
    <property type="match status" value="1"/>
</dbReference>
<dbReference type="InterPro" id="IPR008920">
    <property type="entry name" value="TF_FadR/GntR_C"/>
</dbReference>
<dbReference type="Pfam" id="PF07729">
    <property type="entry name" value="FCD"/>
    <property type="match status" value="1"/>
</dbReference>
<dbReference type="Gene3D" id="1.20.120.530">
    <property type="entry name" value="GntR ligand-binding domain-like"/>
    <property type="match status" value="1"/>
</dbReference>
<gene>
    <name evidence="5" type="ORF">GCM10023353_14710</name>
</gene>
<dbReference type="SMART" id="SM00895">
    <property type="entry name" value="FCD"/>
    <property type="match status" value="1"/>
</dbReference>
<dbReference type="SUPFAM" id="SSF48008">
    <property type="entry name" value="GntR ligand-binding domain-like"/>
    <property type="match status" value="1"/>
</dbReference>
<organism evidence="5 6">
    <name type="scientific">Tomitella cavernea</name>
    <dbReference type="NCBI Taxonomy" id="1387982"/>
    <lineage>
        <taxon>Bacteria</taxon>
        <taxon>Bacillati</taxon>
        <taxon>Actinomycetota</taxon>
        <taxon>Actinomycetes</taxon>
        <taxon>Mycobacteriales</taxon>
        <taxon>Tomitella</taxon>
    </lineage>
</organism>
<dbReference type="SUPFAM" id="SSF46785">
    <property type="entry name" value="Winged helix' DNA-binding domain"/>
    <property type="match status" value="1"/>
</dbReference>